<accession>J9D5N2</accession>
<feature type="region of interest" description="Disordered" evidence="1">
    <location>
        <begin position="134"/>
        <end position="171"/>
    </location>
</feature>
<feature type="compositionally biased region" description="Basic and acidic residues" evidence="1">
    <location>
        <begin position="150"/>
        <end position="169"/>
    </location>
</feature>
<dbReference type="HOGENOM" id="CLU_1481965_0_0_1"/>
<dbReference type="Proteomes" id="UP000003163">
    <property type="component" value="Unassembled WGS sequence"/>
</dbReference>
<feature type="compositionally biased region" description="Basic and acidic residues" evidence="1">
    <location>
        <begin position="50"/>
        <end position="64"/>
    </location>
</feature>
<keyword evidence="2" id="KW-0472">Membrane</keyword>
<organism evidence="3 4">
    <name type="scientific">Edhazardia aedis (strain USNM 41457)</name>
    <name type="common">Microsporidian parasite</name>
    <dbReference type="NCBI Taxonomy" id="1003232"/>
    <lineage>
        <taxon>Eukaryota</taxon>
        <taxon>Fungi</taxon>
        <taxon>Fungi incertae sedis</taxon>
        <taxon>Microsporidia</taxon>
        <taxon>Edhazardia</taxon>
    </lineage>
</organism>
<evidence type="ECO:0000313" key="4">
    <source>
        <dbReference type="Proteomes" id="UP000003163"/>
    </source>
</evidence>
<evidence type="ECO:0000313" key="3">
    <source>
        <dbReference type="EMBL" id="EJW02854.1"/>
    </source>
</evidence>
<evidence type="ECO:0000256" key="2">
    <source>
        <dbReference type="SAM" id="Phobius"/>
    </source>
</evidence>
<keyword evidence="2" id="KW-0812">Transmembrane</keyword>
<reference evidence="4" key="2">
    <citation type="submission" date="2015-07" db="EMBL/GenBank/DDBJ databases">
        <title>Contrasting host-pathogen interactions and genome evolution in two generalist and specialist microsporidian pathogens of mosquitoes.</title>
        <authorList>
            <consortium name="The Broad Institute Genomics Platform"/>
            <consortium name="The Broad Institute Genome Sequencing Center for Infectious Disease"/>
            <person name="Cuomo C.A."/>
            <person name="Sanscrainte N.D."/>
            <person name="Goldberg J.M."/>
            <person name="Heiman D."/>
            <person name="Young S."/>
            <person name="Zeng Q."/>
            <person name="Becnel J.J."/>
            <person name="Birren B.W."/>
        </authorList>
    </citation>
    <scope>NUCLEOTIDE SEQUENCE [LARGE SCALE GENOMIC DNA]</scope>
    <source>
        <strain evidence="4">USNM 41457</strain>
    </source>
</reference>
<feature type="transmembrane region" description="Helical" evidence="2">
    <location>
        <begin position="20"/>
        <end position="39"/>
    </location>
</feature>
<keyword evidence="2" id="KW-1133">Transmembrane helix</keyword>
<keyword evidence="4" id="KW-1185">Reference proteome</keyword>
<reference evidence="3 4" key="1">
    <citation type="submission" date="2011-08" db="EMBL/GenBank/DDBJ databases">
        <authorList>
            <person name="Liu Z.J."/>
            <person name="Shi F.L."/>
            <person name="Lu J.Q."/>
            <person name="Li M."/>
            <person name="Wang Z.L."/>
        </authorList>
    </citation>
    <scope>NUCLEOTIDE SEQUENCE [LARGE SCALE GENOMIC DNA]</scope>
    <source>
        <strain evidence="3 4">USNM 41457</strain>
    </source>
</reference>
<dbReference type="InParanoid" id="J9D5N2"/>
<dbReference type="EMBL" id="AFBI03000053">
    <property type="protein sequence ID" value="EJW02854.1"/>
    <property type="molecule type" value="Genomic_DNA"/>
</dbReference>
<gene>
    <name evidence="3" type="ORF">EDEG_02734</name>
</gene>
<sequence length="182" mass="19290">MSDQGNENQGESKVGKVIKFIVIVVIILVIIAVVCALYFKFMLKGDEKAAETKSEDASAKDSGGKDAGASLIPQAESSKKSRIAAAEEEDSDIIKQAEFKEAPKKISVVAANLTEAANKQPLKQDKIAFSGLAAQPEKLSSSSSGSSSKRQSDLKESSAVKKEITEGVENKSQLLVNMGNTI</sequence>
<proteinExistence type="predicted"/>
<dbReference type="AlphaFoldDB" id="J9D5N2"/>
<protein>
    <submittedName>
        <fullName evidence="3">Uncharacterized protein</fullName>
    </submittedName>
</protein>
<dbReference type="VEuPathDB" id="MicrosporidiaDB:EDEG_02734"/>
<evidence type="ECO:0000256" key="1">
    <source>
        <dbReference type="SAM" id="MobiDB-lite"/>
    </source>
</evidence>
<comment type="caution">
    <text evidence="3">The sequence shown here is derived from an EMBL/GenBank/DDBJ whole genome shotgun (WGS) entry which is preliminary data.</text>
</comment>
<name>J9D5N2_EDHAE</name>
<feature type="region of interest" description="Disordered" evidence="1">
    <location>
        <begin position="50"/>
        <end position="90"/>
    </location>
</feature>